<dbReference type="Gene3D" id="3.80.10.10">
    <property type="entry name" value="Ribonuclease Inhibitor"/>
    <property type="match status" value="1"/>
</dbReference>
<dbReference type="AlphaFoldDB" id="A0A6A1WTE2"/>
<dbReference type="EMBL" id="RXIC02000019">
    <property type="protein sequence ID" value="KAB1227068.1"/>
    <property type="molecule type" value="Genomic_DNA"/>
</dbReference>
<keyword evidence="2" id="KW-0677">Repeat</keyword>
<dbReference type="GO" id="GO:0006952">
    <property type="term" value="P:defense response"/>
    <property type="evidence" value="ECO:0007669"/>
    <property type="project" value="InterPro"/>
</dbReference>
<evidence type="ECO:0000313" key="4">
    <source>
        <dbReference type="Proteomes" id="UP000516437"/>
    </source>
</evidence>
<organism evidence="3 4">
    <name type="scientific">Morella rubra</name>
    <name type="common">Chinese bayberry</name>
    <dbReference type="NCBI Taxonomy" id="262757"/>
    <lineage>
        <taxon>Eukaryota</taxon>
        <taxon>Viridiplantae</taxon>
        <taxon>Streptophyta</taxon>
        <taxon>Embryophyta</taxon>
        <taxon>Tracheophyta</taxon>
        <taxon>Spermatophyta</taxon>
        <taxon>Magnoliopsida</taxon>
        <taxon>eudicotyledons</taxon>
        <taxon>Gunneridae</taxon>
        <taxon>Pentapetalae</taxon>
        <taxon>rosids</taxon>
        <taxon>fabids</taxon>
        <taxon>Fagales</taxon>
        <taxon>Myricaceae</taxon>
        <taxon>Morella</taxon>
    </lineage>
</organism>
<dbReference type="InterPro" id="IPR032675">
    <property type="entry name" value="LRR_dom_sf"/>
</dbReference>
<comment type="caution">
    <text evidence="3">The sequence shown here is derived from an EMBL/GenBank/DDBJ whole genome shotgun (WGS) entry which is preliminary data.</text>
</comment>
<dbReference type="OrthoDB" id="1733683at2759"/>
<keyword evidence="1" id="KW-0433">Leucine-rich repeat</keyword>
<dbReference type="Proteomes" id="UP000516437">
    <property type="component" value="Chromosome 1"/>
</dbReference>
<dbReference type="SUPFAM" id="SSF52058">
    <property type="entry name" value="L domain-like"/>
    <property type="match status" value="1"/>
</dbReference>
<accession>A0A6A1WTE2</accession>
<reference evidence="3 4" key="1">
    <citation type="journal article" date="2019" name="Plant Biotechnol. J.">
        <title>The red bayberry genome and genetic basis of sex determination.</title>
        <authorList>
            <person name="Jia H.M."/>
            <person name="Jia H.J."/>
            <person name="Cai Q.L."/>
            <person name="Wang Y."/>
            <person name="Zhao H.B."/>
            <person name="Yang W.F."/>
            <person name="Wang G.Y."/>
            <person name="Li Y.H."/>
            <person name="Zhan D.L."/>
            <person name="Shen Y.T."/>
            <person name="Niu Q.F."/>
            <person name="Chang L."/>
            <person name="Qiu J."/>
            <person name="Zhao L."/>
            <person name="Xie H.B."/>
            <person name="Fu W.Y."/>
            <person name="Jin J."/>
            <person name="Li X.W."/>
            <person name="Jiao Y."/>
            <person name="Zhou C.C."/>
            <person name="Tu T."/>
            <person name="Chai C.Y."/>
            <person name="Gao J.L."/>
            <person name="Fan L.J."/>
            <person name="van de Weg E."/>
            <person name="Wang J.Y."/>
            <person name="Gao Z.S."/>
        </authorList>
    </citation>
    <scope>NUCLEOTIDE SEQUENCE [LARGE SCALE GENOMIC DNA]</scope>
    <source>
        <tissue evidence="3">Leaves</tissue>
    </source>
</reference>
<dbReference type="Pfam" id="PF07725">
    <property type="entry name" value="LRR_3"/>
    <property type="match status" value="1"/>
</dbReference>
<sequence length="100" mass="11560">MPTKELRLTNWSRFPFKYLPMDFNPDNLVELKMRGSTIEKLWKGNKSLGSLKFLDLSGSEWLMETPNFFKAQNLEMIDLEGCKSLTKVHHPLEVSNGLNS</sequence>
<evidence type="ECO:0000256" key="1">
    <source>
        <dbReference type="ARBA" id="ARBA00022614"/>
    </source>
</evidence>
<name>A0A6A1WTE2_9ROSI</name>
<dbReference type="InterPro" id="IPR044974">
    <property type="entry name" value="Disease_R_plants"/>
</dbReference>
<evidence type="ECO:0000313" key="3">
    <source>
        <dbReference type="EMBL" id="KAB1227068.1"/>
    </source>
</evidence>
<dbReference type="PANTHER" id="PTHR11017">
    <property type="entry name" value="LEUCINE-RICH REPEAT-CONTAINING PROTEIN"/>
    <property type="match status" value="1"/>
</dbReference>
<proteinExistence type="predicted"/>
<protein>
    <submittedName>
        <fullName evidence="3">Putative WRKY transcription factor 16</fullName>
    </submittedName>
</protein>
<evidence type="ECO:0000256" key="2">
    <source>
        <dbReference type="ARBA" id="ARBA00022737"/>
    </source>
</evidence>
<keyword evidence="4" id="KW-1185">Reference proteome</keyword>
<dbReference type="InterPro" id="IPR011713">
    <property type="entry name" value="Leu-rich_rpt_3"/>
</dbReference>
<dbReference type="PANTHER" id="PTHR11017:SF559">
    <property type="entry name" value="DISEASE RESISTANCE PROTEIN CHL1"/>
    <property type="match status" value="1"/>
</dbReference>
<gene>
    <name evidence="3" type="ORF">CJ030_MR1G009583</name>
</gene>